<name>F5XLQ7_MICPN</name>
<dbReference type="STRING" id="1032480.MLP_07720"/>
<keyword evidence="5 6" id="KW-0464">Manganese</keyword>
<dbReference type="NCBIfam" id="TIGR00173">
    <property type="entry name" value="menD"/>
    <property type="match status" value="1"/>
</dbReference>
<dbReference type="AlphaFoldDB" id="F5XLQ7"/>
<dbReference type="InterPro" id="IPR004433">
    <property type="entry name" value="MenaQ_synth_MenD"/>
</dbReference>
<dbReference type="UniPathway" id="UPA01057">
    <property type="reaction ID" value="UER00164"/>
</dbReference>
<comment type="pathway">
    <text evidence="6">Quinol/quinone metabolism; 1,4-dihydroxy-2-naphthoate biosynthesis; 1,4-dihydroxy-2-naphthoate from chorismate: step 2/7.</text>
</comment>
<evidence type="ECO:0000256" key="1">
    <source>
        <dbReference type="ARBA" id="ARBA00022679"/>
    </source>
</evidence>
<evidence type="ECO:0000256" key="5">
    <source>
        <dbReference type="ARBA" id="ARBA00023211"/>
    </source>
</evidence>
<dbReference type="CDD" id="cd02009">
    <property type="entry name" value="TPP_SHCHC_synthase"/>
    <property type="match status" value="1"/>
</dbReference>
<evidence type="ECO:0000313" key="9">
    <source>
        <dbReference type="EMBL" id="BAK33786.1"/>
    </source>
</evidence>
<dbReference type="HAMAP" id="MF_01659">
    <property type="entry name" value="MenD"/>
    <property type="match status" value="1"/>
</dbReference>
<protein>
    <recommendedName>
        <fullName evidence="6">2-succinyl-5-enolpyruvyl-6-hydroxy-3-cyclohexene-1-carboxylate synthase</fullName>
        <shortName evidence="6">SEPHCHC synthase</shortName>
        <ecNumber evidence="6">2.2.1.9</ecNumber>
    </recommendedName>
    <alternativeName>
        <fullName evidence="6">Menaquinone biosynthesis protein MenD</fullName>
    </alternativeName>
</protein>
<evidence type="ECO:0000256" key="6">
    <source>
        <dbReference type="HAMAP-Rule" id="MF_01659"/>
    </source>
</evidence>
<dbReference type="RefSeq" id="WP_013861673.1">
    <property type="nucleotide sequence ID" value="NC_015635.1"/>
</dbReference>
<reference evidence="9 10" key="1">
    <citation type="submission" date="2011-05" db="EMBL/GenBank/DDBJ databases">
        <title>Whole genome sequence of Microlunatus phosphovorus NM-1.</title>
        <authorList>
            <person name="Hosoyama A."/>
            <person name="Sasaki K."/>
            <person name="Harada T."/>
            <person name="Igarashi R."/>
            <person name="Kawakoshi A."/>
            <person name="Sasagawa M."/>
            <person name="Fukada J."/>
            <person name="Nakamura S."/>
            <person name="Katano Y."/>
            <person name="Hanada S."/>
            <person name="Kamagata Y."/>
            <person name="Nakamura N."/>
            <person name="Yamazaki S."/>
            <person name="Fujita N."/>
        </authorList>
    </citation>
    <scope>NUCLEOTIDE SEQUENCE [LARGE SCALE GENOMIC DNA]</scope>
    <source>
        <strain evidence="10">ATCC 700054 / DSM 10555 / JCM 9379 / NBRC 101784 / NCIMB 13414 / VKM Ac-1990 / NM-1</strain>
    </source>
</reference>
<dbReference type="UniPathway" id="UPA00079"/>
<dbReference type="Gene3D" id="3.40.50.1220">
    <property type="entry name" value="TPP-binding domain"/>
    <property type="match status" value="1"/>
</dbReference>
<dbReference type="GO" id="GO:0030145">
    <property type="term" value="F:manganese ion binding"/>
    <property type="evidence" value="ECO:0007669"/>
    <property type="project" value="UniProtKB-UniRule"/>
</dbReference>
<evidence type="ECO:0000313" key="10">
    <source>
        <dbReference type="Proteomes" id="UP000007947"/>
    </source>
</evidence>
<comment type="catalytic activity">
    <reaction evidence="6">
        <text>isochorismate + 2-oxoglutarate + H(+) = 5-enolpyruvoyl-6-hydroxy-2-succinyl-cyclohex-3-ene-1-carboxylate + CO2</text>
        <dbReference type="Rhea" id="RHEA:25593"/>
        <dbReference type="ChEBI" id="CHEBI:15378"/>
        <dbReference type="ChEBI" id="CHEBI:16526"/>
        <dbReference type="ChEBI" id="CHEBI:16810"/>
        <dbReference type="ChEBI" id="CHEBI:29780"/>
        <dbReference type="ChEBI" id="CHEBI:58818"/>
        <dbReference type="EC" id="2.2.1.9"/>
    </reaction>
</comment>
<dbReference type="HOGENOM" id="CLU_006051_4_0_11"/>
<dbReference type="SUPFAM" id="SSF52518">
    <property type="entry name" value="Thiamin diphosphate-binding fold (THDP-binding)"/>
    <property type="match status" value="2"/>
</dbReference>
<dbReference type="GO" id="GO:0070204">
    <property type="term" value="F:2-succinyl-5-enolpyruvyl-6-hydroxy-3-cyclohexene-1-carboxylic-acid synthase activity"/>
    <property type="evidence" value="ECO:0007669"/>
    <property type="project" value="UniProtKB-UniRule"/>
</dbReference>
<keyword evidence="6" id="KW-0474">Menaquinone biosynthesis</keyword>
<dbReference type="GO" id="GO:0009234">
    <property type="term" value="P:menaquinone biosynthetic process"/>
    <property type="evidence" value="ECO:0007669"/>
    <property type="project" value="UniProtKB-UniRule"/>
</dbReference>
<comment type="function">
    <text evidence="6">Catalyzes the thiamine diphosphate-dependent decarboxylation of 2-oxoglutarate and the subsequent addition of the resulting succinic semialdehyde-thiamine pyrophosphate anion to isochorismate to yield 2-succinyl-5-enolpyruvyl-6-hydroxy-3-cyclohexene-1-carboxylate (SEPHCHC).</text>
</comment>
<keyword evidence="2 6" id="KW-0479">Metal-binding</keyword>
<dbReference type="OrthoDB" id="9791859at2"/>
<keyword evidence="4 6" id="KW-0786">Thiamine pyrophosphate</keyword>
<dbReference type="GO" id="GO:0030976">
    <property type="term" value="F:thiamine pyrophosphate binding"/>
    <property type="evidence" value="ECO:0007669"/>
    <property type="project" value="UniProtKB-UniRule"/>
</dbReference>
<feature type="domain" description="Thiamine pyrophosphate enzyme TPP-binding" evidence="7">
    <location>
        <begin position="389"/>
        <end position="511"/>
    </location>
</feature>
<proteinExistence type="inferred from homology"/>
<keyword evidence="1 6" id="KW-0808">Transferase</keyword>
<keyword evidence="10" id="KW-1185">Reference proteome</keyword>
<organism evidence="9 10">
    <name type="scientific">Microlunatus phosphovorus (strain ATCC 700054 / DSM 10555 / JCM 9379 / NBRC 101784 / NCIMB 13414 / VKM Ac-1990 / NM-1)</name>
    <dbReference type="NCBI Taxonomy" id="1032480"/>
    <lineage>
        <taxon>Bacteria</taxon>
        <taxon>Bacillati</taxon>
        <taxon>Actinomycetota</taxon>
        <taxon>Actinomycetes</taxon>
        <taxon>Propionibacteriales</taxon>
        <taxon>Propionibacteriaceae</taxon>
        <taxon>Microlunatus</taxon>
    </lineage>
</organism>
<evidence type="ECO:0000256" key="4">
    <source>
        <dbReference type="ARBA" id="ARBA00023052"/>
    </source>
</evidence>
<sequence length="539" mass="57127">MGDASRCAQLVVTELLGVGVQEVVLSPGSRSAPLAYELFEADKIGLLRLHVRIDERTAGFLALGLAKASERPVAVITTSGTAAANVHPAVMEAFHSHVPLIVLTADRPRAVRYAGGNQTTDQAGLFARHVRAETQIDDNPATPRSWRFELGRVLTAATGARSGTPGPVHINVSFSEPLVPGPESPPIQPEMTVFPRTWQAEPVELTPGPQTLVVAGAMSPAAGAAARAFAERADLPLLAESVSNARGGPNALTTGRLLLRTELGEEIERVIMFGHPTLSRPVLRLLARDDLDLVIVSSTAEWIDPGTSARVVADAVALDPAGDDWRSRWGEADESMKIRLNSLLDGLPYLSGPTVAGRLWSALGSADTLVVGSSSPVRDLDLATVTPDPPAVYANRGLAGIDGTVSTAIGVGLIVERPTHALMGDETFLHDTTGLITGQLEQRPNLRILVANDNGGSIFATLEHGHPTHSSSYERIFGTPHDVDIERLATATGAGYSRVETADQLDEVLAEPPLGIEVVEAVIDRRLRRVLDNQIGALC</sequence>
<evidence type="ECO:0000259" key="8">
    <source>
        <dbReference type="Pfam" id="PF02776"/>
    </source>
</evidence>
<dbReference type="InterPro" id="IPR011766">
    <property type="entry name" value="TPP_enzyme_TPP-bd"/>
</dbReference>
<dbReference type="Proteomes" id="UP000007947">
    <property type="component" value="Chromosome"/>
</dbReference>
<dbReference type="EC" id="2.2.1.9" evidence="6"/>
<evidence type="ECO:0000256" key="2">
    <source>
        <dbReference type="ARBA" id="ARBA00022723"/>
    </source>
</evidence>
<comment type="cofactor">
    <cofactor evidence="6">
        <name>thiamine diphosphate</name>
        <dbReference type="ChEBI" id="CHEBI:58937"/>
    </cofactor>
    <text evidence="6">Binds 1 thiamine pyrophosphate per subunit.</text>
</comment>
<dbReference type="eggNOG" id="COG1165">
    <property type="taxonomic scope" value="Bacteria"/>
</dbReference>
<dbReference type="PIRSF" id="PIRSF004983">
    <property type="entry name" value="MenD"/>
    <property type="match status" value="1"/>
</dbReference>
<dbReference type="EMBL" id="AP012204">
    <property type="protein sequence ID" value="BAK33786.1"/>
    <property type="molecule type" value="Genomic_DNA"/>
</dbReference>
<keyword evidence="3 6" id="KW-0460">Magnesium</keyword>
<dbReference type="KEGG" id="mph:MLP_07720"/>
<evidence type="ECO:0000259" key="7">
    <source>
        <dbReference type="Pfam" id="PF02775"/>
    </source>
</evidence>
<dbReference type="CDD" id="cd07037">
    <property type="entry name" value="TPP_PYR_MenD"/>
    <property type="match status" value="1"/>
</dbReference>
<comment type="cofactor">
    <cofactor evidence="6">
        <name>Mg(2+)</name>
        <dbReference type="ChEBI" id="CHEBI:18420"/>
    </cofactor>
    <cofactor evidence="6">
        <name>Mn(2+)</name>
        <dbReference type="ChEBI" id="CHEBI:29035"/>
    </cofactor>
</comment>
<dbReference type="PANTHER" id="PTHR42916">
    <property type="entry name" value="2-SUCCINYL-5-ENOLPYRUVYL-6-HYDROXY-3-CYCLOHEXENE-1-CARBOXYLATE SYNTHASE"/>
    <property type="match status" value="1"/>
</dbReference>
<dbReference type="Gene3D" id="3.40.50.970">
    <property type="match status" value="2"/>
</dbReference>
<dbReference type="PANTHER" id="PTHR42916:SF1">
    <property type="entry name" value="PROTEIN PHYLLO, CHLOROPLASTIC"/>
    <property type="match status" value="1"/>
</dbReference>
<dbReference type="Pfam" id="PF02776">
    <property type="entry name" value="TPP_enzyme_N"/>
    <property type="match status" value="1"/>
</dbReference>
<dbReference type="InterPro" id="IPR012001">
    <property type="entry name" value="Thiamin_PyroP_enz_TPP-bd_dom"/>
</dbReference>
<dbReference type="InterPro" id="IPR029061">
    <property type="entry name" value="THDP-binding"/>
</dbReference>
<comment type="similarity">
    <text evidence="6">Belongs to the TPP enzyme family. MenD subfamily.</text>
</comment>
<dbReference type="GO" id="GO:0000287">
    <property type="term" value="F:magnesium ion binding"/>
    <property type="evidence" value="ECO:0007669"/>
    <property type="project" value="UniProtKB-UniRule"/>
</dbReference>
<dbReference type="Pfam" id="PF02775">
    <property type="entry name" value="TPP_enzyme_C"/>
    <property type="match status" value="1"/>
</dbReference>
<evidence type="ECO:0000256" key="3">
    <source>
        <dbReference type="ARBA" id="ARBA00022842"/>
    </source>
</evidence>
<comment type="pathway">
    <text evidence="6">Quinol/quinone metabolism; menaquinone biosynthesis.</text>
</comment>
<gene>
    <name evidence="6 9" type="primary">menD</name>
    <name evidence="9" type="ordered locus">MLP_07720</name>
</gene>
<accession>F5XLQ7</accession>
<comment type="subunit">
    <text evidence="6">Homodimer.</text>
</comment>
<feature type="domain" description="Thiamine pyrophosphate enzyme N-terminal TPP-binding" evidence="8">
    <location>
        <begin position="7"/>
        <end position="123"/>
    </location>
</feature>